<reference evidence="1" key="1">
    <citation type="submission" date="2021-03" db="UniProtKB">
        <authorList>
            <consortium name="EnsemblPlants"/>
        </authorList>
    </citation>
    <scope>IDENTIFICATION</scope>
</reference>
<dbReference type="Proteomes" id="UP000596661">
    <property type="component" value="Unassembled WGS sequence"/>
</dbReference>
<keyword evidence="2" id="KW-1185">Reference proteome</keyword>
<protein>
    <submittedName>
        <fullName evidence="1">Uncharacterized protein</fullName>
    </submittedName>
</protein>
<evidence type="ECO:0000313" key="1">
    <source>
        <dbReference type="EnsemblPlants" id="cds.evm.model.10.15"/>
    </source>
</evidence>
<accession>A0A803QJX7</accession>
<dbReference type="EMBL" id="UZAU01000783">
    <property type="status" value="NOT_ANNOTATED_CDS"/>
    <property type="molecule type" value="Genomic_DNA"/>
</dbReference>
<proteinExistence type="predicted"/>
<evidence type="ECO:0000313" key="2">
    <source>
        <dbReference type="Proteomes" id="UP000596661"/>
    </source>
</evidence>
<dbReference type="AlphaFoldDB" id="A0A803QJX7"/>
<sequence>MMCTRHQQRLVNEDILKVEQALAPKLSTRFMGPKKDAMAEMIEEKVGMEVSDLRSDVLKLNDEVAKLHEGLQISIEQRRISTSIPAMTKHWK</sequence>
<dbReference type="Gramene" id="evm.model.10.15">
    <property type="protein sequence ID" value="cds.evm.model.10.15"/>
    <property type="gene ID" value="evm.TU.10.15"/>
</dbReference>
<dbReference type="EnsemblPlants" id="evm.model.10.15">
    <property type="protein sequence ID" value="cds.evm.model.10.15"/>
    <property type="gene ID" value="evm.TU.10.15"/>
</dbReference>
<name>A0A803QJX7_CANSA</name>
<organism evidence="1 2">
    <name type="scientific">Cannabis sativa</name>
    <name type="common">Hemp</name>
    <name type="synonym">Marijuana</name>
    <dbReference type="NCBI Taxonomy" id="3483"/>
    <lineage>
        <taxon>Eukaryota</taxon>
        <taxon>Viridiplantae</taxon>
        <taxon>Streptophyta</taxon>
        <taxon>Embryophyta</taxon>
        <taxon>Tracheophyta</taxon>
        <taxon>Spermatophyta</taxon>
        <taxon>Magnoliopsida</taxon>
        <taxon>eudicotyledons</taxon>
        <taxon>Gunneridae</taxon>
        <taxon>Pentapetalae</taxon>
        <taxon>rosids</taxon>
        <taxon>fabids</taxon>
        <taxon>Rosales</taxon>
        <taxon>Cannabaceae</taxon>
        <taxon>Cannabis</taxon>
    </lineage>
</organism>